<feature type="compositionally biased region" description="Basic and acidic residues" evidence="1">
    <location>
        <begin position="37"/>
        <end position="47"/>
    </location>
</feature>
<feature type="region of interest" description="Disordered" evidence="1">
    <location>
        <begin position="102"/>
        <end position="167"/>
    </location>
</feature>
<dbReference type="AlphaFoldDB" id="A0A6J5YKR1"/>
<gene>
    <name evidence="2" type="ORF">UFOPK1392_01984</name>
</gene>
<dbReference type="EMBL" id="CAEMXZ010000117">
    <property type="protein sequence ID" value="CAB4324219.1"/>
    <property type="molecule type" value="Genomic_DNA"/>
</dbReference>
<name>A0A6J5YKR1_9ZZZZ</name>
<feature type="compositionally biased region" description="Polar residues" evidence="1">
    <location>
        <begin position="9"/>
        <end position="21"/>
    </location>
</feature>
<sequence length="167" mass="17536">MPVAVVNAPPTNTRESATANAATAPFTLGAHDVSAPDESKAASRSRTDPPSIVNAPPTNVVCPESKIVDTSPSALRFQLLSEPPVRASEAMLSRLVAVPPAGVTEENFPPMRRSDDEASIVDTEPLTAGAQSRRVPTPSVPTRPSDERGFAAPTPPDIDVKFPPTYT</sequence>
<evidence type="ECO:0000313" key="2">
    <source>
        <dbReference type="EMBL" id="CAB4324219.1"/>
    </source>
</evidence>
<protein>
    <submittedName>
        <fullName evidence="2">Unannotated protein</fullName>
    </submittedName>
</protein>
<feature type="compositionally biased region" description="Low complexity" evidence="1">
    <location>
        <begin position="132"/>
        <end position="143"/>
    </location>
</feature>
<organism evidence="2">
    <name type="scientific">freshwater metagenome</name>
    <dbReference type="NCBI Taxonomy" id="449393"/>
    <lineage>
        <taxon>unclassified sequences</taxon>
        <taxon>metagenomes</taxon>
        <taxon>ecological metagenomes</taxon>
    </lineage>
</organism>
<proteinExistence type="predicted"/>
<reference evidence="2" key="1">
    <citation type="submission" date="2020-05" db="EMBL/GenBank/DDBJ databases">
        <authorList>
            <person name="Chiriac C."/>
            <person name="Salcher M."/>
            <person name="Ghai R."/>
            <person name="Kavagutti S V."/>
        </authorList>
    </citation>
    <scope>NUCLEOTIDE SEQUENCE</scope>
</reference>
<accession>A0A6J5YKR1</accession>
<feature type="region of interest" description="Disordered" evidence="1">
    <location>
        <begin position="1"/>
        <end position="65"/>
    </location>
</feature>
<evidence type="ECO:0000256" key="1">
    <source>
        <dbReference type="SAM" id="MobiDB-lite"/>
    </source>
</evidence>